<proteinExistence type="predicted"/>
<comment type="caution">
    <text evidence="1">The sequence shown here is derived from an EMBL/GenBank/DDBJ whole genome shotgun (WGS) entry which is preliminary data.</text>
</comment>
<protein>
    <submittedName>
        <fullName evidence="1">HAD family phosphatase</fullName>
    </submittedName>
</protein>
<dbReference type="SUPFAM" id="SSF56784">
    <property type="entry name" value="HAD-like"/>
    <property type="match status" value="1"/>
</dbReference>
<dbReference type="InterPro" id="IPR006439">
    <property type="entry name" value="HAD-SF_hydro_IA"/>
</dbReference>
<dbReference type="SFLD" id="SFLDG01129">
    <property type="entry name" value="C1.5:_HAD__Beta-PGM__Phosphata"/>
    <property type="match status" value="1"/>
</dbReference>
<dbReference type="NCBIfam" id="TIGR01509">
    <property type="entry name" value="HAD-SF-IA-v3"/>
    <property type="match status" value="1"/>
</dbReference>
<dbReference type="SFLD" id="SFLDS00003">
    <property type="entry name" value="Haloacid_Dehalogenase"/>
    <property type="match status" value="1"/>
</dbReference>
<accession>A0ABS0H1V3</accession>
<dbReference type="InterPro" id="IPR023198">
    <property type="entry name" value="PGP-like_dom2"/>
</dbReference>
<dbReference type="RefSeq" id="WP_196203739.1">
    <property type="nucleotide sequence ID" value="NZ_JADPUN010000224.1"/>
</dbReference>
<dbReference type="Proteomes" id="UP000638560">
    <property type="component" value="Unassembled WGS sequence"/>
</dbReference>
<dbReference type="Gene3D" id="1.10.150.240">
    <property type="entry name" value="Putative phosphatase, domain 2"/>
    <property type="match status" value="1"/>
</dbReference>
<evidence type="ECO:0000313" key="2">
    <source>
        <dbReference type="Proteomes" id="UP000638560"/>
    </source>
</evidence>
<reference evidence="1 2" key="1">
    <citation type="submission" date="2020-11" db="EMBL/GenBank/DDBJ databases">
        <title>A novel isolate from a Black sea contaminated sediment with potential to produce alkanes: Plantactinospora alkalitolerans sp. nov.</title>
        <authorList>
            <person name="Carro L."/>
            <person name="Veyisoglu A."/>
            <person name="Guven K."/>
            <person name="Schumann P."/>
            <person name="Klenk H.-P."/>
            <person name="Sahin N."/>
        </authorList>
    </citation>
    <scope>NUCLEOTIDE SEQUENCE [LARGE SCALE GENOMIC DNA]</scope>
    <source>
        <strain evidence="1 2">S1510</strain>
    </source>
</reference>
<organism evidence="1 2">
    <name type="scientific">Plantactinospora alkalitolerans</name>
    <dbReference type="NCBI Taxonomy" id="2789879"/>
    <lineage>
        <taxon>Bacteria</taxon>
        <taxon>Bacillati</taxon>
        <taxon>Actinomycetota</taxon>
        <taxon>Actinomycetes</taxon>
        <taxon>Micromonosporales</taxon>
        <taxon>Micromonosporaceae</taxon>
        <taxon>Plantactinospora</taxon>
    </lineage>
</organism>
<dbReference type="PRINTS" id="PR00413">
    <property type="entry name" value="HADHALOGNASE"/>
</dbReference>
<dbReference type="InterPro" id="IPR036412">
    <property type="entry name" value="HAD-like_sf"/>
</dbReference>
<name>A0ABS0H1V3_9ACTN</name>
<sequence>MTTLRAALFDLDGVLVDTQAEVVQLWRDVCGQHGRVLSAEEIRTSVVGCSAEHTVAQLFPGLDPLERDGLLAAVHKADSSLPVVPISGAAAFVRTLAAAAVPTVLVTGASRERATEAVRALGLDGCFAALVAWGDVTRGKPHPDGYRLAARLLDLGPSQTVVFEDSVVGVTAAVAAPAFCVGIGTAELATHGARVVTSSLAAIEVAHPAGGGFVELRVGVERLRLRAVPQSNPTGEGS</sequence>
<dbReference type="PANTHER" id="PTHR43481">
    <property type="entry name" value="FRUCTOSE-1-PHOSPHATE PHOSPHATASE"/>
    <property type="match status" value="1"/>
</dbReference>
<dbReference type="PANTHER" id="PTHR43481:SF4">
    <property type="entry name" value="GLYCEROL-1-PHOSPHATE PHOSPHOHYDROLASE 1-RELATED"/>
    <property type="match status" value="1"/>
</dbReference>
<dbReference type="EMBL" id="JADPUN010000224">
    <property type="protein sequence ID" value="MBF9132203.1"/>
    <property type="molecule type" value="Genomic_DNA"/>
</dbReference>
<gene>
    <name evidence="1" type="ORF">I0C86_25105</name>
</gene>
<dbReference type="Gene3D" id="3.40.50.1000">
    <property type="entry name" value="HAD superfamily/HAD-like"/>
    <property type="match status" value="1"/>
</dbReference>
<evidence type="ECO:0000313" key="1">
    <source>
        <dbReference type="EMBL" id="MBF9132203.1"/>
    </source>
</evidence>
<keyword evidence="2" id="KW-1185">Reference proteome</keyword>
<dbReference type="Pfam" id="PF00702">
    <property type="entry name" value="Hydrolase"/>
    <property type="match status" value="1"/>
</dbReference>
<dbReference type="InterPro" id="IPR051806">
    <property type="entry name" value="HAD-like_SPP"/>
</dbReference>
<dbReference type="InterPro" id="IPR023214">
    <property type="entry name" value="HAD_sf"/>
</dbReference>